<dbReference type="PANTHER" id="PTHR12169">
    <property type="entry name" value="ATPASE N2B"/>
    <property type="match status" value="1"/>
</dbReference>
<feature type="region of interest" description="Disordered" evidence="3">
    <location>
        <begin position="367"/>
        <end position="392"/>
    </location>
</feature>
<evidence type="ECO:0000256" key="3">
    <source>
        <dbReference type="SAM" id="MobiDB-lite"/>
    </source>
</evidence>
<accession>A0ABN1ZEM2</accession>
<name>A0ABN1ZEM2_9MICO</name>
<dbReference type="SUPFAM" id="SSF52540">
    <property type="entry name" value="P-loop containing nucleoside triphosphate hydrolases"/>
    <property type="match status" value="1"/>
</dbReference>
<dbReference type="InterPro" id="IPR027417">
    <property type="entry name" value="P-loop_NTPase"/>
</dbReference>
<dbReference type="Pfam" id="PF03969">
    <property type="entry name" value="AFG1_ATPase"/>
    <property type="match status" value="1"/>
</dbReference>
<dbReference type="PANTHER" id="PTHR12169:SF6">
    <property type="entry name" value="AFG1-LIKE ATPASE"/>
    <property type="match status" value="1"/>
</dbReference>
<keyword evidence="2" id="KW-0067">ATP-binding</keyword>
<proteinExistence type="predicted"/>
<evidence type="ECO:0000256" key="2">
    <source>
        <dbReference type="ARBA" id="ARBA00022840"/>
    </source>
</evidence>
<gene>
    <name evidence="4" type="primary">zapE</name>
    <name evidence="4" type="ORF">GCM10009627_25140</name>
</gene>
<feature type="region of interest" description="Disordered" evidence="3">
    <location>
        <begin position="37"/>
        <end position="57"/>
    </location>
</feature>
<dbReference type="Gene3D" id="3.40.50.300">
    <property type="entry name" value="P-loop containing nucleotide triphosphate hydrolases"/>
    <property type="match status" value="1"/>
</dbReference>
<reference evidence="4 5" key="1">
    <citation type="journal article" date="2019" name="Int. J. Syst. Evol. Microbiol.">
        <title>The Global Catalogue of Microorganisms (GCM) 10K type strain sequencing project: providing services to taxonomists for standard genome sequencing and annotation.</title>
        <authorList>
            <consortium name="The Broad Institute Genomics Platform"/>
            <consortium name="The Broad Institute Genome Sequencing Center for Infectious Disease"/>
            <person name="Wu L."/>
            <person name="Ma J."/>
        </authorList>
    </citation>
    <scope>NUCLEOTIDE SEQUENCE [LARGE SCALE GENOMIC DNA]</scope>
    <source>
        <strain evidence="4 5">JCM 12140</strain>
    </source>
</reference>
<dbReference type="GO" id="GO:0051301">
    <property type="term" value="P:cell division"/>
    <property type="evidence" value="ECO:0007669"/>
    <property type="project" value="UniProtKB-KW"/>
</dbReference>
<protein>
    <submittedName>
        <fullName evidence="4">Cell division protein ZapE</fullName>
    </submittedName>
</protein>
<organism evidence="4 5">
    <name type="scientific">Curtobacterium herbarum</name>
    <dbReference type="NCBI Taxonomy" id="150122"/>
    <lineage>
        <taxon>Bacteria</taxon>
        <taxon>Bacillati</taxon>
        <taxon>Actinomycetota</taxon>
        <taxon>Actinomycetes</taxon>
        <taxon>Micrococcales</taxon>
        <taxon>Microbacteriaceae</taxon>
        <taxon>Curtobacterium</taxon>
    </lineage>
</organism>
<keyword evidence="1" id="KW-0547">Nucleotide-binding</keyword>
<comment type="caution">
    <text evidence="4">The sequence shown here is derived from an EMBL/GenBank/DDBJ whole genome shotgun (WGS) entry which is preliminary data.</text>
</comment>
<evidence type="ECO:0000256" key="1">
    <source>
        <dbReference type="ARBA" id="ARBA00022741"/>
    </source>
</evidence>
<dbReference type="Proteomes" id="UP001501742">
    <property type="component" value="Unassembled WGS sequence"/>
</dbReference>
<dbReference type="EMBL" id="BAAAJX010000014">
    <property type="protein sequence ID" value="GAA1494168.1"/>
    <property type="molecule type" value="Genomic_DNA"/>
</dbReference>
<dbReference type="InterPro" id="IPR005654">
    <property type="entry name" value="ATPase_AFG1-like"/>
</dbReference>
<sequence>MTPHDVHDTLAPHRKAVLPELAPVAHLVDRDPQVTPQQMADSLVPPPQFTTASFSSYRPDPEYASQAEVRDAVEAFVTTAPEPAKRGLFGRKRKEPETPTRSGVYLDGGFGVGKTHLLAAAYHAATGRKTFGTFIEYTALVGALGFQGTVDLLRGTALVCIDEFELDDPGDTMVMTRLIKELSESGTRFAATSNTPPGALGEGRFAAQDFLREIQAMSDRFDTMRIDGLDFRRRAVDESASVVDDVPSVLASLSSSAASSSGTGGPARVTQDDFRSVVAHLASVHPSKYVALVDGLDAVGLTDVQAFTDQTDALRWVALVDRLYDAQVRIVASGIPLDTVYPEVMLEGGYRKKYLRAASRVVALTRAETDARPETGASAETDASAETQPRAS</sequence>
<keyword evidence="5" id="KW-1185">Reference proteome</keyword>
<keyword evidence="4" id="KW-0132">Cell division</keyword>
<evidence type="ECO:0000313" key="4">
    <source>
        <dbReference type="EMBL" id="GAA1494168.1"/>
    </source>
</evidence>
<dbReference type="NCBIfam" id="NF040713">
    <property type="entry name" value="ZapE"/>
    <property type="match status" value="1"/>
</dbReference>
<keyword evidence="4" id="KW-0131">Cell cycle</keyword>
<evidence type="ECO:0000313" key="5">
    <source>
        <dbReference type="Proteomes" id="UP001501742"/>
    </source>
</evidence>